<dbReference type="AlphaFoldDB" id="A0AAV0X863"/>
<dbReference type="SMART" id="SM00984">
    <property type="entry name" value="UDPG_MGDP_dh_C"/>
    <property type="match status" value="1"/>
</dbReference>
<sequence length="233" mass="25877">MAITKICCIGAGYVGGPTCSIIAMQCPHIKVTVLDKSVHRISQWNSEKLPIYEAGLDEIVKKRINVKLFFSTNIEEAIQEADLIFISVNTPTKTSGEGKVEPEQIKNDLIDYPYVIDTSENVIRSIKIHNNPYLAADMTQAIVICTGWDEFVNLDYEVMYDRMMKPAFIFDGCKILNDEILTSIGFQVYTIGKGCVDDRPTMDTVVVDKGDSSVSESDSTIGAIDTFAQITRV</sequence>
<dbReference type="GO" id="GO:0003979">
    <property type="term" value="F:UDP-glucose 6-dehydrogenase activity"/>
    <property type="evidence" value="ECO:0007669"/>
    <property type="project" value="UniProtKB-EC"/>
</dbReference>
<dbReference type="Proteomes" id="UP001160148">
    <property type="component" value="Unassembled WGS sequence"/>
</dbReference>
<dbReference type="GO" id="GO:0005634">
    <property type="term" value="C:nucleus"/>
    <property type="evidence" value="ECO:0007669"/>
    <property type="project" value="TreeGrafter"/>
</dbReference>
<evidence type="ECO:0000256" key="1">
    <source>
        <dbReference type="ARBA" id="ARBA00047473"/>
    </source>
</evidence>
<protein>
    <recommendedName>
        <fullName evidence="2">UDP-glucose/GDP-mannose dehydrogenase C-terminal domain-containing protein</fullName>
    </recommendedName>
</protein>
<comment type="caution">
    <text evidence="3">The sequence shown here is derived from an EMBL/GenBank/DDBJ whole genome shotgun (WGS) entry which is preliminary data.</text>
</comment>
<evidence type="ECO:0000313" key="4">
    <source>
        <dbReference type="Proteomes" id="UP001160148"/>
    </source>
</evidence>
<dbReference type="PANTHER" id="PTHR11374">
    <property type="entry name" value="UDP-GLUCOSE DEHYDROGENASE/UDP-MANNAC DEHYDROGENASE"/>
    <property type="match status" value="1"/>
</dbReference>
<evidence type="ECO:0000259" key="2">
    <source>
        <dbReference type="SMART" id="SM00984"/>
    </source>
</evidence>
<feature type="domain" description="UDP-glucose/GDP-mannose dehydrogenase C-terminal" evidence="2">
    <location>
        <begin position="103"/>
        <end position="178"/>
    </location>
</feature>
<name>A0AAV0X863_9HEMI</name>
<evidence type="ECO:0000313" key="3">
    <source>
        <dbReference type="EMBL" id="CAI6363954.1"/>
    </source>
</evidence>
<dbReference type="InterPro" id="IPR001732">
    <property type="entry name" value="UDP-Glc/GDP-Man_DH_N"/>
</dbReference>
<dbReference type="PANTHER" id="PTHR11374:SF3">
    <property type="entry name" value="UDP-GLUCOSE 6-DEHYDROGENASE"/>
    <property type="match status" value="1"/>
</dbReference>
<dbReference type="InterPro" id="IPR028356">
    <property type="entry name" value="UDPglc_DH_euk"/>
</dbReference>
<dbReference type="GO" id="GO:0051287">
    <property type="term" value="F:NAD binding"/>
    <property type="evidence" value="ECO:0007669"/>
    <property type="project" value="InterPro"/>
</dbReference>
<organism evidence="3 4">
    <name type="scientific">Macrosiphum euphorbiae</name>
    <name type="common">potato aphid</name>
    <dbReference type="NCBI Taxonomy" id="13131"/>
    <lineage>
        <taxon>Eukaryota</taxon>
        <taxon>Metazoa</taxon>
        <taxon>Ecdysozoa</taxon>
        <taxon>Arthropoda</taxon>
        <taxon>Hexapoda</taxon>
        <taxon>Insecta</taxon>
        <taxon>Pterygota</taxon>
        <taxon>Neoptera</taxon>
        <taxon>Paraneoptera</taxon>
        <taxon>Hemiptera</taxon>
        <taxon>Sternorrhyncha</taxon>
        <taxon>Aphidomorpha</taxon>
        <taxon>Aphidoidea</taxon>
        <taxon>Aphididae</taxon>
        <taxon>Macrosiphini</taxon>
        <taxon>Macrosiphum</taxon>
    </lineage>
</organism>
<dbReference type="Pfam" id="PF03721">
    <property type="entry name" value="UDPG_MGDP_dh_N"/>
    <property type="match status" value="1"/>
</dbReference>
<dbReference type="InterPro" id="IPR036291">
    <property type="entry name" value="NAD(P)-bd_dom_sf"/>
</dbReference>
<comment type="catalytic activity">
    <reaction evidence="1">
        <text>UDP-alpha-D-glucose + 2 NAD(+) + H2O = UDP-alpha-D-glucuronate + 2 NADH + 3 H(+)</text>
        <dbReference type="Rhea" id="RHEA:23596"/>
        <dbReference type="ChEBI" id="CHEBI:15377"/>
        <dbReference type="ChEBI" id="CHEBI:15378"/>
        <dbReference type="ChEBI" id="CHEBI:57540"/>
        <dbReference type="ChEBI" id="CHEBI:57945"/>
        <dbReference type="ChEBI" id="CHEBI:58052"/>
        <dbReference type="ChEBI" id="CHEBI:58885"/>
        <dbReference type="EC" id="1.1.1.22"/>
    </reaction>
</comment>
<keyword evidence="4" id="KW-1185">Reference proteome</keyword>
<accession>A0AAV0X863</accession>
<dbReference type="InterPro" id="IPR014027">
    <property type="entry name" value="UDP-Glc/GDP-Man_DH_C"/>
</dbReference>
<proteinExistence type="predicted"/>
<dbReference type="SUPFAM" id="SSF51735">
    <property type="entry name" value="NAD(P)-binding Rossmann-fold domains"/>
    <property type="match status" value="1"/>
</dbReference>
<dbReference type="Gene3D" id="3.40.50.720">
    <property type="entry name" value="NAD(P)-binding Rossmann-like Domain"/>
    <property type="match status" value="1"/>
</dbReference>
<gene>
    <name evidence="3" type="ORF">MEUPH1_LOCUS18837</name>
</gene>
<reference evidence="3 4" key="1">
    <citation type="submission" date="2023-01" db="EMBL/GenBank/DDBJ databases">
        <authorList>
            <person name="Whitehead M."/>
        </authorList>
    </citation>
    <scope>NUCLEOTIDE SEQUENCE [LARGE SCALE GENOMIC DNA]</scope>
</reference>
<dbReference type="GO" id="GO:0006024">
    <property type="term" value="P:glycosaminoglycan biosynthetic process"/>
    <property type="evidence" value="ECO:0007669"/>
    <property type="project" value="TreeGrafter"/>
</dbReference>
<dbReference type="EMBL" id="CARXXK010000003">
    <property type="protein sequence ID" value="CAI6363954.1"/>
    <property type="molecule type" value="Genomic_DNA"/>
</dbReference>